<gene>
    <name evidence="2" type="ORF">EUTSA_v10026747mg</name>
</gene>
<comment type="similarity">
    <text evidence="1">Belongs to the enoyl-CoA hydratase/isomerase family.</text>
</comment>
<dbReference type="GO" id="GO:0004490">
    <property type="term" value="F:methylglutaconyl-CoA hydratase activity"/>
    <property type="evidence" value="ECO:0007669"/>
    <property type="project" value="EnsemblPlants"/>
</dbReference>
<dbReference type="GO" id="GO:0006635">
    <property type="term" value="P:fatty acid beta-oxidation"/>
    <property type="evidence" value="ECO:0007669"/>
    <property type="project" value="TreeGrafter"/>
</dbReference>
<dbReference type="Gene3D" id="3.90.226.10">
    <property type="entry name" value="2-enoyl-CoA Hydratase, Chain A, domain 1"/>
    <property type="match status" value="1"/>
</dbReference>
<dbReference type="eggNOG" id="KOG1679">
    <property type="taxonomic scope" value="Eukaryota"/>
</dbReference>
<dbReference type="AlphaFoldDB" id="V4LYJ4"/>
<dbReference type="Proteomes" id="UP000030689">
    <property type="component" value="Unassembled WGS sequence"/>
</dbReference>
<dbReference type="InterPro" id="IPR029045">
    <property type="entry name" value="ClpP/crotonase-like_dom_sf"/>
</dbReference>
<dbReference type="GO" id="GO:0005739">
    <property type="term" value="C:mitochondrion"/>
    <property type="evidence" value="ECO:0007669"/>
    <property type="project" value="EnsemblPlants"/>
</dbReference>
<keyword evidence="3" id="KW-1185">Reference proteome</keyword>
<proteinExistence type="inferred from homology"/>
<sequence length="107" mass="11540">MSFFKYLRRDSLLQLAGLPSLSRNCMHQTCRSLIIETAPPESVKLNRLSGSDSGENAVFGLPETGLAIIPGAGGTQRLSRLVGRSVSKELIFTGRKIDAREAAHTGL</sequence>
<dbReference type="PANTHER" id="PTHR11941">
    <property type="entry name" value="ENOYL-COA HYDRATASE-RELATED"/>
    <property type="match status" value="1"/>
</dbReference>
<dbReference type="InterPro" id="IPR001753">
    <property type="entry name" value="Enoyl-CoA_hydra/iso"/>
</dbReference>
<evidence type="ECO:0000313" key="2">
    <source>
        <dbReference type="EMBL" id="ESQ55755.1"/>
    </source>
</evidence>
<dbReference type="EMBL" id="KI517384">
    <property type="protein sequence ID" value="ESQ55755.1"/>
    <property type="molecule type" value="Genomic_DNA"/>
</dbReference>
<dbReference type="GO" id="GO:0009083">
    <property type="term" value="P:branched-chain amino acid catabolic process"/>
    <property type="evidence" value="ECO:0007669"/>
    <property type="project" value="EnsemblPlants"/>
</dbReference>
<dbReference type="STRING" id="72664.V4LYJ4"/>
<dbReference type="CDD" id="cd06558">
    <property type="entry name" value="crotonase-like"/>
    <property type="match status" value="1"/>
</dbReference>
<dbReference type="SUPFAM" id="SSF52096">
    <property type="entry name" value="ClpP/crotonase"/>
    <property type="match status" value="1"/>
</dbReference>
<dbReference type="PANTHER" id="PTHR11941:SF171">
    <property type="entry name" value="SD19268P"/>
    <property type="match status" value="1"/>
</dbReference>
<dbReference type="KEGG" id="eus:EUTSA_v10026747mg"/>
<dbReference type="Pfam" id="PF00378">
    <property type="entry name" value="ECH_1"/>
    <property type="match status" value="1"/>
</dbReference>
<evidence type="ECO:0000313" key="3">
    <source>
        <dbReference type="Proteomes" id="UP000030689"/>
    </source>
</evidence>
<evidence type="ECO:0000256" key="1">
    <source>
        <dbReference type="ARBA" id="ARBA00005254"/>
    </source>
</evidence>
<reference evidence="2 3" key="1">
    <citation type="journal article" date="2013" name="Front. Plant Sci.">
        <title>The Reference Genome of the Halophytic Plant Eutrema salsugineum.</title>
        <authorList>
            <person name="Yang R."/>
            <person name="Jarvis D.E."/>
            <person name="Chen H."/>
            <person name="Beilstein M.A."/>
            <person name="Grimwood J."/>
            <person name="Jenkins J."/>
            <person name="Shu S."/>
            <person name="Prochnik S."/>
            <person name="Xin M."/>
            <person name="Ma C."/>
            <person name="Schmutz J."/>
            <person name="Wing R.A."/>
            <person name="Mitchell-Olds T."/>
            <person name="Schumaker K.S."/>
            <person name="Wang X."/>
        </authorList>
    </citation>
    <scope>NUCLEOTIDE SEQUENCE [LARGE SCALE GENOMIC DNA]</scope>
</reference>
<organism evidence="2 3">
    <name type="scientific">Eutrema salsugineum</name>
    <name type="common">Saltwater cress</name>
    <name type="synonym">Sisymbrium salsugineum</name>
    <dbReference type="NCBI Taxonomy" id="72664"/>
    <lineage>
        <taxon>Eukaryota</taxon>
        <taxon>Viridiplantae</taxon>
        <taxon>Streptophyta</taxon>
        <taxon>Embryophyta</taxon>
        <taxon>Tracheophyta</taxon>
        <taxon>Spermatophyta</taxon>
        <taxon>Magnoliopsida</taxon>
        <taxon>eudicotyledons</taxon>
        <taxon>Gunneridae</taxon>
        <taxon>Pentapetalae</taxon>
        <taxon>rosids</taxon>
        <taxon>malvids</taxon>
        <taxon>Brassicales</taxon>
        <taxon>Brassicaceae</taxon>
        <taxon>Eutremeae</taxon>
        <taxon>Eutrema</taxon>
    </lineage>
</organism>
<name>V4LYJ4_EUTSA</name>
<accession>V4LYJ4</accession>
<protein>
    <submittedName>
        <fullName evidence="2">Uncharacterized protein</fullName>
    </submittedName>
</protein>
<dbReference type="Gramene" id="ESQ55755">
    <property type="protein sequence ID" value="ESQ55755"/>
    <property type="gene ID" value="EUTSA_v10026747mg"/>
</dbReference>